<dbReference type="PANTHER" id="PTHR40074:SF2">
    <property type="entry name" value="O-ACETYLTRANSFERASE WECH"/>
    <property type="match status" value="1"/>
</dbReference>
<feature type="transmembrane region" description="Helical" evidence="7">
    <location>
        <begin position="306"/>
        <end position="325"/>
    </location>
</feature>
<protein>
    <submittedName>
        <fullName evidence="9">Acyltransferase</fullName>
    </submittedName>
</protein>
<gene>
    <name evidence="9" type="ORF">K8V00_05900</name>
</gene>
<reference evidence="9" key="2">
    <citation type="submission" date="2021-09" db="EMBL/GenBank/DDBJ databases">
        <authorList>
            <person name="Gilroy R."/>
        </authorList>
    </citation>
    <scope>NUCLEOTIDE SEQUENCE</scope>
    <source>
        <strain evidence="9">CHK174-6876</strain>
    </source>
</reference>
<comment type="subcellular location">
    <subcellularLocation>
        <location evidence="1">Cell membrane</location>
        <topology evidence="1">Multi-pass membrane protein</topology>
    </subcellularLocation>
</comment>
<feature type="domain" description="Acyltransferase 3" evidence="8">
    <location>
        <begin position="8"/>
        <end position="362"/>
    </location>
</feature>
<evidence type="ECO:0000256" key="5">
    <source>
        <dbReference type="ARBA" id="ARBA00022989"/>
    </source>
</evidence>
<dbReference type="InterPro" id="IPR002656">
    <property type="entry name" value="Acyl_transf_3_dom"/>
</dbReference>
<evidence type="ECO:0000259" key="8">
    <source>
        <dbReference type="Pfam" id="PF01757"/>
    </source>
</evidence>
<accession>A0A921K1I3</accession>
<dbReference type="GO" id="GO:0009246">
    <property type="term" value="P:enterobacterial common antigen biosynthetic process"/>
    <property type="evidence" value="ECO:0007669"/>
    <property type="project" value="TreeGrafter"/>
</dbReference>
<dbReference type="GO" id="GO:0005886">
    <property type="term" value="C:plasma membrane"/>
    <property type="evidence" value="ECO:0007669"/>
    <property type="project" value="UniProtKB-SubCell"/>
</dbReference>
<evidence type="ECO:0000256" key="3">
    <source>
        <dbReference type="ARBA" id="ARBA00022475"/>
    </source>
</evidence>
<dbReference type="GO" id="GO:0016413">
    <property type="term" value="F:O-acetyltransferase activity"/>
    <property type="evidence" value="ECO:0007669"/>
    <property type="project" value="TreeGrafter"/>
</dbReference>
<feature type="transmembrane region" description="Helical" evidence="7">
    <location>
        <begin position="161"/>
        <end position="183"/>
    </location>
</feature>
<dbReference type="PANTHER" id="PTHR40074">
    <property type="entry name" value="O-ACETYLTRANSFERASE WECH"/>
    <property type="match status" value="1"/>
</dbReference>
<dbReference type="Proteomes" id="UP000707535">
    <property type="component" value="Unassembled WGS sequence"/>
</dbReference>
<keyword evidence="5 7" id="KW-1133">Transmembrane helix</keyword>
<feature type="transmembrane region" description="Helical" evidence="7">
    <location>
        <begin position="195"/>
        <end position="217"/>
    </location>
</feature>
<feature type="transmembrane region" description="Helical" evidence="7">
    <location>
        <begin position="345"/>
        <end position="372"/>
    </location>
</feature>
<feature type="transmembrane region" description="Helical" evidence="7">
    <location>
        <begin position="92"/>
        <end position="111"/>
    </location>
</feature>
<keyword evidence="3" id="KW-1003">Cell membrane</keyword>
<dbReference type="EMBL" id="DYXG01000057">
    <property type="protein sequence ID" value="HJE97135.1"/>
    <property type="molecule type" value="Genomic_DNA"/>
</dbReference>
<keyword evidence="9" id="KW-0012">Acyltransferase</keyword>
<feature type="transmembrane region" description="Helical" evidence="7">
    <location>
        <begin position="50"/>
        <end position="71"/>
    </location>
</feature>
<feature type="transmembrane region" description="Helical" evidence="7">
    <location>
        <begin position="12"/>
        <end position="30"/>
    </location>
</feature>
<reference evidence="9" key="1">
    <citation type="journal article" date="2021" name="PeerJ">
        <title>Extensive microbial diversity within the chicken gut microbiome revealed by metagenomics and culture.</title>
        <authorList>
            <person name="Gilroy R."/>
            <person name="Ravi A."/>
            <person name="Getino M."/>
            <person name="Pursley I."/>
            <person name="Horton D.L."/>
            <person name="Alikhan N.F."/>
            <person name="Baker D."/>
            <person name="Gharbi K."/>
            <person name="Hall N."/>
            <person name="Watson M."/>
            <person name="Adriaenssens E.M."/>
            <person name="Foster-Nyarko E."/>
            <person name="Jarju S."/>
            <person name="Secka A."/>
            <person name="Antonio M."/>
            <person name="Oren A."/>
            <person name="Chaudhuri R.R."/>
            <person name="La Ragione R."/>
            <person name="Hildebrand F."/>
            <person name="Pallen M.J."/>
        </authorList>
    </citation>
    <scope>NUCLEOTIDE SEQUENCE</scope>
    <source>
        <strain evidence="9">CHK174-6876</strain>
    </source>
</reference>
<evidence type="ECO:0000256" key="7">
    <source>
        <dbReference type="SAM" id="Phobius"/>
    </source>
</evidence>
<keyword evidence="4 7" id="KW-0812">Transmembrane</keyword>
<proteinExistence type="inferred from homology"/>
<evidence type="ECO:0000256" key="1">
    <source>
        <dbReference type="ARBA" id="ARBA00004651"/>
    </source>
</evidence>
<feature type="transmembrane region" description="Helical" evidence="7">
    <location>
        <begin position="268"/>
        <end position="285"/>
    </location>
</feature>
<evidence type="ECO:0000256" key="6">
    <source>
        <dbReference type="ARBA" id="ARBA00023136"/>
    </source>
</evidence>
<keyword evidence="9" id="KW-0808">Transferase</keyword>
<name>A0A921K1I3_9LACO</name>
<organism evidence="9 10">
    <name type="scientific">Ligilactobacillus acidipiscis</name>
    <dbReference type="NCBI Taxonomy" id="89059"/>
    <lineage>
        <taxon>Bacteria</taxon>
        <taxon>Bacillati</taxon>
        <taxon>Bacillota</taxon>
        <taxon>Bacilli</taxon>
        <taxon>Lactobacillales</taxon>
        <taxon>Lactobacillaceae</taxon>
        <taxon>Ligilactobacillus</taxon>
    </lineage>
</organism>
<evidence type="ECO:0000313" key="9">
    <source>
        <dbReference type="EMBL" id="HJE97135.1"/>
    </source>
</evidence>
<dbReference type="AlphaFoldDB" id="A0A921K1I3"/>
<comment type="caution">
    <text evidence="9">The sequence shown here is derived from an EMBL/GenBank/DDBJ whole genome shotgun (WGS) entry which is preliminary data.</text>
</comment>
<evidence type="ECO:0000256" key="4">
    <source>
        <dbReference type="ARBA" id="ARBA00022692"/>
    </source>
</evidence>
<sequence length="391" mass="45125">MAKKKYLYEVDLMRVVFIFGVLLNHVTSTITNNLSTGSISQNVMNSTHLALHFTRMGFMFMTGLVLTLNYYQRKNNWLTFWKKRYWSVGIPYLAWNAIMLLLADLFSQGSVSIGSLITKWLHYVQYGDHFYMYYLLVTMQLYLLFPLLLKLFKRFEKGNGHLVILITSILIQASLMVGIKYWLPHIDTSSWWYLFSNYGFNIGVYQVYFIAGAYTAIHYAQVEASIMQNYKLICCLALTLALGTILIYQGDINILGMSENAAHSPHQPYILFYALCMIAFIFWLGRKYAYSRNKGLWPWLDHLIHLGAKLSFGIYLVQTIPIAILAEFLSQMQLSNVTLMLLGPILYLLVAALAFMIAWIIYKVPPFGILIGRSNSKYLKKRSTVIKNLNN</sequence>
<evidence type="ECO:0000256" key="2">
    <source>
        <dbReference type="ARBA" id="ARBA00007400"/>
    </source>
</evidence>
<keyword evidence="6 7" id="KW-0472">Membrane</keyword>
<feature type="transmembrane region" description="Helical" evidence="7">
    <location>
        <begin position="131"/>
        <end position="149"/>
    </location>
</feature>
<feature type="transmembrane region" description="Helical" evidence="7">
    <location>
        <begin position="229"/>
        <end position="248"/>
    </location>
</feature>
<comment type="similarity">
    <text evidence="2">Belongs to the acyltransferase 3 family.</text>
</comment>
<evidence type="ECO:0000313" key="10">
    <source>
        <dbReference type="Proteomes" id="UP000707535"/>
    </source>
</evidence>
<dbReference type="Pfam" id="PF01757">
    <property type="entry name" value="Acyl_transf_3"/>
    <property type="match status" value="1"/>
</dbReference>